<dbReference type="SUPFAM" id="SSF46955">
    <property type="entry name" value="Putative DNA-binding domain"/>
    <property type="match status" value="1"/>
</dbReference>
<name>A0A9X7YBR9_SPHYA</name>
<dbReference type="AlphaFoldDB" id="A0A9X7YBR9"/>
<protein>
    <submittedName>
        <fullName evidence="3">Helix-turn-helix domain-containing protein</fullName>
    </submittedName>
</protein>
<feature type="domain" description="Helix-turn-helix" evidence="2">
    <location>
        <begin position="13"/>
        <end position="55"/>
    </location>
</feature>
<dbReference type="EMBL" id="CP060122">
    <property type="protein sequence ID" value="QNG45011.1"/>
    <property type="molecule type" value="Genomic_DNA"/>
</dbReference>
<dbReference type="Pfam" id="PF12728">
    <property type="entry name" value="HTH_17"/>
    <property type="match status" value="1"/>
</dbReference>
<evidence type="ECO:0000313" key="4">
    <source>
        <dbReference type="Proteomes" id="UP000515377"/>
    </source>
</evidence>
<dbReference type="InterPro" id="IPR041657">
    <property type="entry name" value="HTH_17"/>
</dbReference>
<sequence length="76" mass="8435">MLSQDLIAGAIAAANYAGLSPRAIYHLVEQGRLPVIRKGKRLYFRKSELEAAFRSEAAPAAEQKPKPNRFSTFDVM</sequence>
<feature type="region of interest" description="Disordered" evidence="1">
    <location>
        <begin position="55"/>
        <end position="76"/>
    </location>
</feature>
<evidence type="ECO:0000313" key="3">
    <source>
        <dbReference type="EMBL" id="QNG45011.1"/>
    </source>
</evidence>
<reference evidence="3 4" key="1">
    <citation type="submission" date="2020-07" db="EMBL/GenBank/DDBJ databases">
        <title>Whole genome sequence of Sphingobium yanoikuyae A3.</title>
        <authorList>
            <person name="Han S.-S."/>
        </authorList>
    </citation>
    <scope>NUCLEOTIDE SEQUENCE [LARGE SCALE GENOMIC DNA]</scope>
    <source>
        <strain evidence="3 4">A3</strain>
    </source>
</reference>
<evidence type="ECO:0000259" key="2">
    <source>
        <dbReference type="Pfam" id="PF12728"/>
    </source>
</evidence>
<evidence type="ECO:0000256" key="1">
    <source>
        <dbReference type="SAM" id="MobiDB-lite"/>
    </source>
</evidence>
<proteinExistence type="predicted"/>
<organism evidence="3 4">
    <name type="scientific">Sphingobium yanoikuyae</name>
    <name type="common">Sphingomonas yanoikuyae</name>
    <dbReference type="NCBI Taxonomy" id="13690"/>
    <lineage>
        <taxon>Bacteria</taxon>
        <taxon>Pseudomonadati</taxon>
        <taxon>Pseudomonadota</taxon>
        <taxon>Alphaproteobacteria</taxon>
        <taxon>Sphingomonadales</taxon>
        <taxon>Sphingomonadaceae</taxon>
        <taxon>Sphingobium</taxon>
    </lineage>
</organism>
<accession>A0A9X7YBR9</accession>
<dbReference type="InterPro" id="IPR009061">
    <property type="entry name" value="DNA-bd_dom_put_sf"/>
</dbReference>
<dbReference type="Proteomes" id="UP000515377">
    <property type="component" value="Chromosome"/>
</dbReference>
<gene>
    <name evidence="3" type="ORF">H3V42_24805</name>
</gene>